<dbReference type="GO" id="GO:0007076">
    <property type="term" value="P:mitotic chromosome condensation"/>
    <property type="evidence" value="ECO:0007669"/>
    <property type="project" value="InterPro"/>
</dbReference>
<reference evidence="10" key="1">
    <citation type="submission" date="2020-10" db="EMBL/GenBank/DDBJ databases">
        <authorList>
            <person name="Palmer J.M."/>
        </authorList>
    </citation>
    <scope>NUCLEOTIDE SEQUENCE</scope>
    <source>
        <strain evidence="10">UCD 2041</strain>
    </source>
</reference>
<dbReference type="InterPro" id="IPR025977">
    <property type="entry name" value="Cnd3_C"/>
</dbReference>
<dbReference type="Proteomes" id="UP000663131">
    <property type="component" value="Chromosome 8"/>
</dbReference>
<dbReference type="InterPro" id="IPR011989">
    <property type="entry name" value="ARM-like"/>
</dbReference>
<feature type="compositionally biased region" description="Basic and acidic residues" evidence="8">
    <location>
        <begin position="983"/>
        <end position="1089"/>
    </location>
</feature>
<accession>A0A871RHW2</accession>
<keyword evidence="3" id="KW-0158">Chromosome</keyword>
<dbReference type="GO" id="GO:0000793">
    <property type="term" value="C:condensed chromosome"/>
    <property type="evidence" value="ECO:0007669"/>
    <property type="project" value="TreeGrafter"/>
</dbReference>
<evidence type="ECO:0000256" key="8">
    <source>
        <dbReference type="SAM" id="MobiDB-lite"/>
    </source>
</evidence>
<keyword evidence="4" id="KW-0132">Cell division</keyword>
<dbReference type="InterPro" id="IPR016024">
    <property type="entry name" value="ARM-type_fold"/>
</dbReference>
<dbReference type="Gene3D" id="1.25.10.10">
    <property type="entry name" value="Leucine-rich Repeat Variant"/>
    <property type="match status" value="1"/>
</dbReference>
<gene>
    <name evidence="10" type="ORF">BRETT_001305</name>
</gene>
<keyword evidence="7" id="KW-0131">Cell cycle</keyword>
<organism evidence="10 11">
    <name type="scientific">Dekkera bruxellensis</name>
    <name type="common">Brettanomyces custersii</name>
    <dbReference type="NCBI Taxonomy" id="5007"/>
    <lineage>
        <taxon>Eukaryota</taxon>
        <taxon>Fungi</taxon>
        <taxon>Dikarya</taxon>
        <taxon>Ascomycota</taxon>
        <taxon>Saccharomycotina</taxon>
        <taxon>Pichiomycetes</taxon>
        <taxon>Pichiales</taxon>
        <taxon>Pichiaceae</taxon>
        <taxon>Brettanomyces</taxon>
    </lineage>
</organism>
<dbReference type="EMBL" id="CP063136">
    <property type="protein sequence ID" value="QOU21580.1"/>
    <property type="molecule type" value="Genomic_DNA"/>
</dbReference>
<comment type="similarity">
    <text evidence="2">Belongs to the CND3 (condensin subunit 3) family.</text>
</comment>
<feature type="compositionally biased region" description="Basic and acidic residues" evidence="8">
    <location>
        <begin position="1125"/>
        <end position="1135"/>
    </location>
</feature>
<evidence type="ECO:0000256" key="3">
    <source>
        <dbReference type="ARBA" id="ARBA00022454"/>
    </source>
</evidence>
<feature type="domain" description="Nuclear condensin complex subunit 3 C-terminal" evidence="9">
    <location>
        <begin position="597"/>
        <end position="882"/>
    </location>
</feature>
<dbReference type="InterPro" id="IPR027165">
    <property type="entry name" value="CND3"/>
</dbReference>
<evidence type="ECO:0000256" key="1">
    <source>
        <dbReference type="ARBA" id="ARBA00004286"/>
    </source>
</evidence>
<feature type="region of interest" description="Disordered" evidence="8">
    <location>
        <begin position="1103"/>
        <end position="1153"/>
    </location>
</feature>
<dbReference type="AlphaFoldDB" id="A0A871RHW2"/>
<feature type="compositionally biased region" description="Acidic residues" evidence="8">
    <location>
        <begin position="544"/>
        <end position="555"/>
    </location>
</feature>
<dbReference type="GO" id="GO:0051301">
    <property type="term" value="P:cell division"/>
    <property type="evidence" value="ECO:0007669"/>
    <property type="project" value="UniProtKB-KW"/>
</dbReference>
<evidence type="ECO:0000256" key="6">
    <source>
        <dbReference type="ARBA" id="ARBA00023067"/>
    </source>
</evidence>
<evidence type="ECO:0000256" key="7">
    <source>
        <dbReference type="ARBA" id="ARBA00023306"/>
    </source>
</evidence>
<dbReference type="RefSeq" id="XP_041138073.1">
    <property type="nucleotide sequence ID" value="XM_041279859.1"/>
</dbReference>
<dbReference type="GO" id="GO:0000796">
    <property type="term" value="C:condensin complex"/>
    <property type="evidence" value="ECO:0007669"/>
    <property type="project" value="InterPro"/>
</dbReference>
<dbReference type="OrthoDB" id="27187at2759"/>
<evidence type="ECO:0000256" key="4">
    <source>
        <dbReference type="ARBA" id="ARBA00022618"/>
    </source>
</evidence>
<dbReference type="PANTHER" id="PTHR14418">
    <property type="entry name" value="CONDENSIN COMPLEX SUBUNIT 3-RELATED"/>
    <property type="match status" value="1"/>
</dbReference>
<dbReference type="Pfam" id="PF12719">
    <property type="entry name" value="Cnd3"/>
    <property type="match status" value="1"/>
</dbReference>
<feature type="compositionally biased region" description="Low complexity" evidence="8">
    <location>
        <begin position="1143"/>
        <end position="1153"/>
    </location>
</feature>
<dbReference type="SUPFAM" id="SSF48371">
    <property type="entry name" value="ARM repeat"/>
    <property type="match status" value="1"/>
</dbReference>
<feature type="compositionally biased region" description="Basic residues" evidence="8">
    <location>
        <begin position="1110"/>
        <end position="1124"/>
    </location>
</feature>
<proteinExistence type="inferred from homology"/>
<protein>
    <recommendedName>
        <fullName evidence="9">Nuclear condensin complex subunit 3 C-terminal domain-containing protein</fullName>
    </recommendedName>
</protein>
<evidence type="ECO:0000313" key="10">
    <source>
        <dbReference type="EMBL" id="QOU21580.1"/>
    </source>
</evidence>
<reference evidence="10" key="2">
    <citation type="journal article" name="BMC Genomics">
        <title>New genome assemblies reveal patterns of domestication and adaptation across Brettanomyces (Dekkera) species.</title>
        <authorList>
            <person name="Roach M.J."/>
            <person name="Borneman A.R."/>
        </authorList>
    </citation>
    <scope>NUCLEOTIDE SEQUENCE</scope>
    <source>
        <strain evidence="10">UCD 2041</strain>
    </source>
</reference>
<evidence type="ECO:0000256" key="5">
    <source>
        <dbReference type="ARBA" id="ARBA00022776"/>
    </source>
</evidence>
<dbReference type="GeneID" id="64573230"/>
<feature type="region of interest" description="Disordered" evidence="8">
    <location>
        <begin position="522"/>
        <end position="555"/>
    </location>
</feature>
<evidence type="ECO:0000256" key="2">
    <source>
        <dbReference type="ARBA" id="ARBA00006533"/>
    </source>
</evidence>
<evidence type="ECO:0000259" key="9">
    <source>
        <dbReference type="Pfam" id="PF12719"/>
    </source>
</evidence>
<keyword evidence="6" id="KW-0226">DNA condensation</keyword>
<evidence type="ECO:0000313" key="11">
    <source>
        <dbReference type="Proteomes" id="UP000663131"/>
    </source>
</evidence>
<sequence length="1153" mass="130785">MTKASTKKKPSTHHKVGKRYLKSLNQLENMAEVEKSVRETFQEAQRTVSVHKTQVVILKTLYERSREMGQLDKFSALICRLINKTLPLKRNEPAADRIVKFVSSFTTAINPNIKRDGTVEDSDVIDLEEDEAFSEYVAVVTSHLMRGLEAANRNVRYRVCHFLSHMMHNMPAIDKTLYEKLARELEARIYDKEPSVRMKAVATLASMQNPDGADCVSDAAKKLRVIMQNDANPEVRRVCMKQIEKNRFTNRYVFERARDVNSVNRRLLFSQVLPRFGDFRTIDADDRNRLLNWGLKDRDDNVRKAAVGWITGNWMATLKNDVLEFVERLKVTDNAVAEVALRDLLEAKPGVAKKLSFNADVLKSLTSEYALLYRVFFQYCTDHNEQNLLDENFPEAAEFADTLQLYFRRRRENLVQISTHKRELAGDECPNVHVVDPEEYDYVIKQLLTVASGYDYQDEFGRSKMLTVLRAILARDGLNAEIVDVLVLCIRRLSISERDFSQMIVEIVNDMRDAAYEEAVKGKPGVDDTIGSGKQAVGESLGSSDEDEDENDSDEFVDAATSMSRASIRNANRSRQQELAKETAEVGMLSVESLVDCLTITKRMLQLVSKPLKDNMYLASILQSLVRPALQRPEVQARVLALSCMGLCCMLDRDLAVRNMFLCGVFITKSDNDDLIVAGLKVITDLLAVHGVSILGVDVEGSIDSMAVAKLFYRTLRDSSRKTVQAVSGEALYKLFLSGVINDDELFETTLLAYFNPAINDNEALKQCLSFCIPVFAFSHVSHQEQIARVVADTLIRLFGSWDDMKDQAGGQMPFTPQNIIEQLLYWTDPYRIVGQDPEDAKKSCIQIDVGLQLLKVLERLDSSQNQKSCVRAIFSMLPKLTFTEMAGLSKLQELLAALESETLLQGEIEEALKNSHYRNAFAKLELYIEACIEKAEEDPALAEHVKSEKVVARDATTAESFSASIDGANESPVGHSSFIVEEDGKKRKAEAGLENDLPKKLKVEDESKEENREEENREGKNKKEESREEENREEGNREEENREEENRENYEIENPTDVKVKEAVRERKQEVKKDAQKRMQKVKEDAQKTIENIHQVKIEKVQRISTSKKATKHSSATRKHSSKVKKEFVQHDSSSESDYGDDSSIIIISDDE</sequence>
<dbReference type="KEGG" id="bbrx:BRETT_001305"/>
<keyword evidence="5" id="KW-0498">Mitosis</keyword>
<name>A0A871RHW2_DEKBR</name>
<comment type="subcellular location">
    <subcellularLocation>
        <location evidence="1">Chromosome</location>
    </subcellularLocation>
</comment>
<feature type="region of interest" description="Disordered" evidence="8">
    <location>
        <begin position="963"/>
        <end position="1089"/>
    </location>
</feature>
<dbReference type="PANTHER" id="PTHR14418:SF5">
    <property type="entry name" value="CONDENSIN COMPLEX SUBUNIT 3"/>
    <property type="match status" value="1"/>
</dbReference>